<dbReference type="AlphaFoldDB" id="A0A061H8A1"/>
<protein>
    <recommendedName>
        <fullName evidence="6">Extracellular membrane protein CFEM domain-containing protein</fullName>
    </recommendedName>
</protein>
<dbReference type="Proteomes" id="UP000053664">
    <property type="component" value="Unassembled WGS sequence"/>
</dbReference>
<dbReference type="GeneID" id="19318094"/>
<evidence type="ECO:0000313" key="4">
    <source>
        <dbReference type="EMBL" id="EPQ28684.1"/>
    </source>
</evidence>
<dbReference type="KEGG" id="pfp:PFL1_03987"/>
<feature type="compositionally biased region" description="Low complexity" evidence="1">
    <location>
        <begin position="126"/>
        <end position="189"/>
    </location>
</feature>
<keyword evidence="3" id="KW-0732">Signal</keyword>
<evidence type="ECO:0000256" key="2">
    <source>
        <dbReference type="SAM" id="Phobius"/>
    </source>
</evidence>
<evidence type="ECO:0008006" key="6">
    <source>
        <dbReference type="Google" id="ProtNLM"/>
    </source>
</evidence>
<sequence>MRTTFPLVVVAALSLGLGLVQAQSCPQSTQDQIQTCLDTVIADEGKAPCSSSDWPCICNVQQGKVACYTPCPELEDYDDIRFNNENCNGQHGYTNAIAAGGNGGEGYKGSALTTTIPQGAGSGGQTPTASAPASASSTATASSTSSSAAPSSSSSSGSSSAGPSSSSGSPSSSAATRAPSSTTSSAAPANAATASTSLNLPVSLGLSLLSALVVGGAGAFVAAGLF</sequence>
<dbReference type="EMBL" id="KE361634">
    <property type="protein sequence ID" value="EPQ28684.1"/>
    <property type="molecule type" value="Genomic_DNA"/>
</dbReference>
<evidence type="ECO:0000313" key="5">
    <source>
        <dbReference type="Proteomes" id="UP000053664"/>
    </source>
</evidence>
<keyword evidence="2" id="KW-1133">Transmembrane helix</keyword>
<organism evidence="4 5">
    <name type="scientific">Pseudozyma flocculosa PF-1</name>
    <dbReference type="NCBI Taxonomy" id="1277687"/>
    <lineage>
        <taxon>Eukaryota</taxon>
        <taxon>Fungi</taxon>
        <taxon>Dikarya</taxon>
        <taxon>Basidiomycota</taxon>
        <taxon>Ustilaginomycotina</taxon>
        <taxon>Ustilaginomycetes</taxon>
        <taxon>Ustilaginales</taxon>
        <taxon>Ustilaginaceae</taxon>
        <taxon>Pseudozyma</taxon>
    </lineage>
</organism>
<keyword evidence="2" id="KW-0472">Membrane</keyword>
<dbReference type="HOGENOM" id="CLU_1225238_0_0_1"/>
<proteinExistence type="predicted"/>
<feature type="transmembrane region" description="Helical" evidence="2">
    <location>
        <begin position="204"/>
        <end position="225"/>
    </location>
</feature>
<accession>A0A061H8A1</accession>
<reference evidence="4 5" key="1">
    <citation type="journal article" date="2013" name="Plant Cell">
        <title>The transition from a phytopathogenic smut ancestor to an anamorphic biocontrol agent deciphered by comparative whole-genome analysis.</title>
        <authorList>
            <person name="Lefebvre F."/>
            <person name="Joly D.L."/>
            <person name="Labbe C."/>
            <person name="Teichmann B."/>
            <person name="Linning R."/>
            <person name="Belzile F."/>
            <person name="Bakkeren G."/>
            <person name="Belanger R.R."/>
        </authorList>
    </citation>
    <scope>NUCLEOTIDE SEQUENCE [LARGE SCALE GENOMIC DNA]</scope>
    <source>
        <strain evidence="4 5">PF-1</strain>
    </source>
</reference>
<name>A0A061H8A1_9BASI</name>
<gene>
    <name evidence="4" type="ORF">PFL1_03987</name>
</gene>
<feature type="region of interest" description="Disordered" evidence="1">
    <location>
        <begin position="110"/>
        <end position="189"/>
    </location>
</feature>
<feature type="signal peptide" evidence="3">
    <location>
        <begin position="1"/>
        <end position="22"/>
    </location>
</feature>
<feature type="chain" id="PRO_5001599809" description="Extracellular membrane protein CFEM domain-containing protein" evidence="3">
    <location>
        <begin position="23"/>
        <end position="226"/>
    </location>
</feature>
<evidence type="ECO:0000256" key="1">
    <source>
        <dbReference type="SAM" id="MobiDB-lite"/>
    </source>
</evidence>
<keyword evidence="2" id="KW-0812">Transmembrane</keyword>
<dbReference type="RefSeq" id="XP_007879701.1">
    <property type="nucleotide sequence ID" value="XM_007881510.1"/>
</dbReference>
<evidence type="ECO:0000256" key="3">
    <source>
        <dbReference type="SAM" id="SignalP"/>
    </source>
</evidence>